<feature type="compositionally biased region" description="Acidic residues" evidence="23">
    <location>
        <begin position="1587"/>
        <end position="1628"/>
    </location>
</feature>
<comment type="subcellular location">
    <subcellularLocation>
        <location evidence="2">Nucleus membrane</location>
    </subcellularLocation>
    <subcellularLocation>
        <location evidence="3">Nucleus</location>
        <location evidence="3">Nuclear pore complex</location>
    </subcellularLocation>
</comment>
<feature type="region of interest" description="Disordered" evidence="23">
    <location>
        <begin position="966"/>
        <end position="985"/>
    </location>
</feature>
<feature type="region of interest" description="Disordered" evidence="23">
    <location>
        <begin position="2100"/>
        <end position="2144"/>
    </location>
</feature>
<dbReference type="FunFam" id="2.30.29.30:FF:000018">
    <property type="entry name" value="E3 SUMO-protein ligase RanBP2"/>
    <property type="match status" value="5"/>
</dbReference>
<dbReference type="InterPro" id="IPR045255">
    <property type="entry name" value="RanBP1-like"/>
</dbReference>
<evidence type="ECO:0000256" key="5">
    <source>
        <dbReference type="ARBA" id="ARBA00022553"/>
    </source>
</evidence>
<keyword evidence="9" id="KW-0509">mRNA transport</keyword>
<evidence type="ECO:0000256" key="1">
    <source>
        <dbReference type="ARBA" id="ARBA00001947"/>
    </source>
</evidence>
<feature type="compositionally biased region" description="Polar residues" evidence="23">
    <location>
        <begin position="2405"/>
        <end position="2424"/>
    </location>
</feature>
<evidence type="ECO:0000256" key="7">
    <source>
        <dbReference type="ARBA" id="ARBA00022737"/>
    </source>
</evidence>
<name>A0AAU9XJK8_9CNID</name>
<dbReference type="EMBL" id="CALNXJ010000046">
    <property type="protein sequence ID" value="CAH3149658.1"/>
    <property type="molecule type" value="Genomic_DNA"/>
</dbReference>
<keyword evidence="4" id="KW-0813">Transport</keyword>
<evidence type="ECO:0000256" key="3">
    <source>
        <dbReference type="ARBA" id="ARBA00004567"/>
    </source>
</evidence>
<dbReference type="PANTHER" id="PTHR23138">
    <property type="entry name" value="RAN BINDING PROTEIN"/>
    <property type="match status" value="1"/>
</dbReference>
<feature type="region of interest" description="Disordered" evidence="23">
    <location>
        <begin position="2475"/>
        <end position="2496"/>
    </location>
</feature>
<evidence type="ECO:0000256" key="20">
    <source>
        <dbReference type="ARBA" id="ARBA00079437"/>
    </source>
</evidence>
<dbReference type="Gene3D" id="2.30.29.30">
    <property type="entry name" value="Pleckstrin-homology domain (PH domain)/Phosphotyrosine-binding domain (PTB)"/>
    <property type="match status" value="5"/>
</dbReference>
<feature type="region of interest" description="Disordered" evidence="23">
    <location>
        <begin position="2326"/>
        <end position="2358"/>
    </location>
</feature>
<feature type="domain" description="RanBD1" evidence="24">
    <location>
        <begin position="989"/>
        <end position="1126"/>
    </location>
</feature>
<feature type="domain" description="RanBD1" evidence="24">
    <location>
        <begin position="1840"/>
        <end position="1977"/>
    </location>
</feature>
<evidence type="ECO:0000256" key="14">
    <source>
        <dbReference type="ARBA" id="ARBA00023132"/>
    </source>
</evidence>
<feature type="compositionally biased region" description="Basic and acidic residues" evidence="23">
    <location>
        <begin position="2105"/>
        <end position="2114"/>
    </location>
</feature>
<comment type="caution">
    <text evidence="26">The sequence shown here is derived from an EMBL/GenBank/DDBJ whole genome shotgun (WGS) entry which is preliminary data.</text>
</comment>
<dbReference type="GO" id="GO:0031965">
    <property type="term" value="C:nuclear membrane"/>
    <property type="evidence" value="ECO:0007669"/>
    <property type="project" value="UniProtKB-SubCell"/>
</dbReference>
<feature type="compositionally biased region" description="Gly residues" evidence="23">
    <location>
        <begin position="2711"/>
        <end position="2720"/>
    </location>
</feature>
<dbReference type="PROSITE" id="PS01358">
    <property type="entry name" value="ZF_RANBP2_1"/>
    <property type="match status" value="4"/>
</dbReference>
<feature type="region of interest" description="Disordered" evidence="23">
    <location>
        <begin position="2922"/>
        <end position="3006"/>
    </location>
</feature>
<dbReference type="InterPro" id="IPR000156">
    <property type="entry name" value="Ran_bind_dom"/>
</dbReference>
<dbReference type="CDD" id="cd13176">
    <property type="entry name" value="RanBD_RanBP2-like"/>
    <property type="match status" value="2"/>
</dbReference>
<feature type="compositionally biased region" description="Basic and acidic residues" evidence="23">
    <location>
        <begin position="2803"/>
        <end position="2814"/>
    </location>
</feature>
<evidence type="ECO:0000313" key="27">
    <source>
        <dbReference type="Proteomes" id="UP001159428"/>
    </source>
</evidence>
<feature type="domain" description="RanBP2-type" evidence="25">
    <location>
        <begin position="2007"/>
        <end position="2036"/>
    </location>
</feature>
<feature type="compositionally biased region" description="Low complexity" evidence="23">
    <location>
        <begin position="2161"/>
        <end position="2184"/>
    </location>
</feature>
<evidence type="ECO:0000256" key="17">
    <source>
        <dbReference type="ARBA" id="ARBA00060842"/>
    </source>
</evidence>
<dbReference type="SMART" id="SM00160">
    <property type="entry name" value="RanBD"/>
    <property type="match status" value="5"/>
</dbReference>
<evidence type="ECO:0000256" key="12">
    <source>
        <dbReference type="ARBA" id="ARBA00023010"/>
    </source>
</evidence>
<dbReference type="InterPro" id="IPR036443">
    <property type="entry name" value="Znf_RanBP2_sf"/>
</dbReference>
<dbReference type="GO" id="GO:0005643">
    <property type="term" value="C:nuclear pore"/>
    <property type="evidence" value="ECO:0007669"/>
    <property type="project" value="UniProtKB-SubCell"/>
</dbReference>
<dbReference type="PROSITE" id="PS50005">
    <property type="entry name" value="TPR"/>
    <property type="match status" value="1"/>
</dbReference>
<keyword evidence="7" id="KW-0677">Repeat</keyword>
<feature type="compositionally biased region" description="Polar residues" evidence="23">
    <location>
        <begin position="2731"/>
        <end position="2750"/>
    </location>
</feature>
<keyword evidence="12" id="KW-0811">Translocation</keyword>
<feature type="compositionally biased region" description="Basic and acidic residues" evidence="23">
    <location>
        <begin position="2341"/>
        <end position="2353"/>
    </location>
</feature>
<feature type="domain" description="RanBD1" evidence="24">
    <location>
        <begin position="2491"/>
        <end position="2628"/>
    </location>
</feature>
<feature type="region of interest" description="Disordered" evidence="23">
    <location>
        <begin position="1661"/>
        <end position="1680"/>
    </location>
</feature>
<keyword evidence="5" id="KW-0597">Phosphoprotein</keyword>
<dbReference type="PANTHER" id="PTHR23138:SF87">
    <property type="entry name" value="E3 SUMO-PROTEIN LIGASE RANBP2"/>
    <property type="match status" value="1"/>
</dbReference>
<dbReference type="Gene3D" id="1.25.40.10">
    <property type="entry name" value="Tetratricopeptide repeat domain"/>
    <property type="match status" value="1"/>
</dbReference>
<feature type="domain" description="RanBP2-type" evidence="25">
    <location>
        <begin position="2823"/>
        <end position="2852"/>
    </location>
</feature>
<dbReference type="Proteomes" id="UP001159428">
    <property type="component" value="Unassembled WGS sequence"/>
</dbReference>
<feature type="compositionally biased region" description="Polar residues" evidence="23">
    <location>
        <begin position="789"/>
        <end position="800"/>
    </location>
</feature>
<dbReference type="InterPro" id="IPR001876">
    <property type="entry name" value="Znf_RanBP2"/>
</dbReference>
<feature type="region of interest" description="Disordered" evidence="23">
    <location>
        <begin position="2681"/>
        <end position="2700"/>
    </location>
</feature>
<dbReference type="GO" id="GO:0015031">
    <property type="term" value="P:protein transport"/>
    <property type="evidence" value="ECO:0007669"/>
    <property type="project" value="UniProtKB-KW"/>
</dbReference>
<accession>A0AAU9XJK8</accession>
<protein>
    <recommendedName>
        <fullName evidence="18">Nuclear pore complex protein Nup153</fullName>
    </recommendedName>
    <alternativeName>
        <fullName evidence="20">153 kDa nucleoporin</fullName>
    </alternativeName>
    <alternativeName>
        <fullName evidence="19">Nucleoporin Nup153</fullName>
    </alternativeName>
</protein>
<feature type="domain" description="RanBP2-type" evidence="25">
    <location>
        <begin position="1151"/>
        <end position="1180"/>
    </location>
</feature>
<feature type="compositionally biased region" description="Polar residues" evidence="23">
    <location>
        <begin position="2118"/>
        <end position="2144"/>
    </location>
</feature>
<feature type="compositionally biased region" description="Low complexity" evidence="23">
    <location>
        <begin position="806"/>
        <end position="816"/>
    </location>
</feature>
<evidence type="ECO:0000259" key="25">
    <source>
        <dbReference type="PROSITE" id="PS50199"/>
    </source>
</evidence>
<sequence>MEWTKDEIDKYVAKVRRLCENAHESNKKGFAFAKLYKEVSDYESAKRYLEAYISEKETDFRGHCLMGQLYEGVGELEKAVASYRRSLELNNSQKELVLKVVKLYCSVPVHPERAKAWADRGARLFPGHPDVFSLRLHLLESAEVVDYDALEDLISEELSKRPREVDLHVRLVRLYAVRGRLDEAFTHCVTVLKTKAFQDSLPWIACCVEMFEKYLASLEKHILEDEAVSAGNSMLDVHAYLLIALCQFLELNLHECSTREVINVLFRLDHCLFMADGRKIRQSPRRSTSGGPTEWEVILAEMKAQLYMYCGTLLIRLAKEKFVTWPRGLRFACACYLASVSIPPPETKTPWVARAPKNKDPLKWYIMACSRLSQTGHFLMATRDKLGQDWLDMCYTDCCSRQGKHDILSTIYRDVRDLNKSFLACDEDFCENELIIPEVDQLVSWDEVAVRENPRSLEKITWIGLHWYQYNKEMRPGVGTMVKDIFPELRLDVLSIQKQIAPNMLCLRDLEAFVYAIVRTSAARVLEDKDIVYEDYEPQILPQPLCNTLSLPVQQEWWTCAYNLYTGKYSVKDSNRTCHTVQCGMEKIRAVDERHGLQVQLLIYLAKAFGSKATYLKGSFPNPWFYEEHWKSMEKWSLHYFRQAAKILEMHEKNESIPYCENPLFPHVFDELQENDLKTQFQSVRLAIGGGLLKEGKIFEAMELFEMVKTPPGLYNLAQGYKYLAHVEQCAATEESEAETTLPSQYYQNLRKARELLQSYLKMTNPSDIGRKAVVDELTEIENLIRTGVLQSKPTSGSQRLDSHHSSSYPGSRRSSTNASEVQESDDNFWLEQPHDASTKDLIAKLSEVTLNNGYLQEQMAIRDEAMNSMSEQIQHLQKQISMLQASSYGYLSFPDATSLYPSPKDQSRPMFESTPAGTKQMSLSEGGKPLTSPRIKGSLKIDSSFFAGLSASNSPEKRVEQVEELVTSPVSPGRPRHDSSTSYTEDVHFEPLIPLPERVEVQTGEEDEEVMFSSRAKLYRYDKDVSAWKERGIGILKILYNSEKGRSRILMRREAIHKICANHFITDDMKLTEKKGTTNAWIWNTFADYSEEIGKPEQLAVRFKAQDEFLLFKEKFEYCQNLPKKDTSNVHKTAQSANKISDFMTKLAPKPGCWSCSVCWISNEERTCVCMACGAAKLSEGNASVSPEASKSGFQLVSPIGLQGKHSPDGPFTVRNVKTGTAFTAANSALGTSDGTSNSFPFSFALGKDGQKTIDTGATESQVEFGESDLQTLHTASSNLPFRFSLREGVTRMENSSSSGSPFAFGTSSAGIAGNTASGSDKGAFTMPAGTKPSTAQSFVLAPFGVPANADKSNSPAFTFGSSSMTGSSLPSLTTEKAAFENTVSFGSFNTGRSPTFDPDLSASDTRTDPLPSERSDVDSQVPQNVSEHALQGQTYPPFSFSTPTTNLGISEQKLFWQQPTGSFQFGQLQSLPPLGGANWWHRGTGPLSDPAKIQLKGTSQTSEMLPRPLTAFPHAQMQGAFTLSSRPVMEFSSSELLRCLAAAKEQQELVAPDSPAEGYDFTPYVVDEPGEESYSLGTTMPTSFEAEEYDRNDDDDDEYVEDLDESEDSDDETSSYSATDDEEDELDKSPARIPVMQPSQVQVQFQSSKGNVVTTPVKPIPIHSTPPESVGPATLPSHMTGRRFLTAKSPLKATKKQDEDCVLVYEVRAPMSDRDKACRLCLPLNFFNYTKHAPCSGCYGCGKSKEPMISKRENEAKNTMPKFQESDSRPEQCLPTSHVFGESSSIGQLTFSSLKPREGDAFSVTQKKESFKPFQGAGKQLFAETSEDVEGQDDDKLHFEPIIALPDEIQIVTGEEGLDVLFCERAKLYRFDSDSSQWKERGVGEMKLLRHPKSCQGRVLMRREQIKKLCANHYISAGMELKPNVGSDRSWVWYTPADYAEGEAKPERLAIKFKSAEIAGKFKEVFDDLRETLPSETSTEKEVTGDEQETGCALFKQFMSRFAPAPGSWTCEVCDVDNDAEHLQCNACNSVKTAREPQRTVSIGMEENLKPSGPMSNAAVPQSEPANTAQDVKKESCQVASIFQSPDGSALASSKLFTIGRGDPNEEKEDKIYLSPSKTSSPSQQGIKPSTSPGQSYLPSSLPFGSTTPVKFTFSLTVSPGSPSRKPKSPSSPATPSSPDSPSRGEDDGPYFEPLIPLPDKVECRTGEEGQEVLFCERCKLFRYDGGASQWKERGVGEIKILRDSNSNKNRILMRREHVLKLCANHMISTDMVLKPFPNSDKAWLWTTLADFSEEEATAETLAARFRTSEVAAKFKETFDIGTQAAVSKPEKGPSLSKPESKPPDSRTSEKPEEDVMIMFEKGVTADLKEKAKRLQLPSNFFGYECSAPEVSSDLSETDARQSDQPTSDPIPEGSSTTTSNKTGFLFGSASVSSLTFQSIVASSLGSSPFGQKTQGTFGGFSGAGSQLFASQNADEDDEAGDGNHDGPHFEPIIPLPEKIDVKTGEEDEEVIFSHRTKLYRFAAEDKQWKERGVGDIKLLKNRQSGKMRVLMRRDQVLKICANHQITAEMKLQPNAGSDRSWVWSTMADFSEGECKAEQLAVRFKSEDTAKLFKEKFEECQGMLRNQTPVKLQVTPKTTDAKEDLVTKFKPAEGSWECSDCMVNNDSDKVQCAACGNVKPGAEPSQGQKKEANASFSFGSSSLSSSGGGFMFGSGGSSQEGDTKPVFTFGSSNQRSNPSSGFSYSFGSLKQAGPGSEQQTEDSNGNLSLFNEQKADEEADDSKDDHDRQELSENQSSANLAKEERINEDARKDVMTKFQPAEGSWECEICMVNNERDKVECAACGSVTSGTEVIKEQKQDSKSLFPFGFGASSYGGVFSFGSGGTSQGDSKPVFTFGSQNQASTQSSGVAFSFGSIDQGENLSEQETKRNPKAVSLTDPADNEGADDTKDDQNQNIQEGVDVKGKAQEEEVSTEEDSSTLESDKDSAPTMQDTKDTLPNKEQKFLFGSPNVSSLSFQSIASSSLSNSPFGKKPTSGNSPSGFQGSGTKLFTTPHSADRDESTTEGDNEGPHFEPIIPLPEKIDVKTGEEDEEIMFSHRAKLYRFVAEDKQWKERGVGDIKLLKNRRSGKIRVLMRRDQVLKICANHQITAEMKLKPNAGSEKSWVWSTMADFSEQECRAEQLAVRFKSEDIAKQFKEKFEECQEMLKNSTLMESGVKPKSTDAKEDLVAKFKPTEGSWECSICMVNNDSGIAAWECERRSRRNLKEGKTENRYLQRRTT</sequence>
<proteinExistence type="inferred from homology"/>
<keyword evidence="11" id="KW-0653">Protein transport</keyword>
<feature type="compositionally biased region" description="Basic and acidic residues" evidence="23">
    <location>
        <begin position="976"/>
        <end position="985"/>
    </location>
</feature>
<feature type="region of interest" description="Disordered" evidence="23">
    <location>
        <begin position="2394"/>
        <end position="2424"/>
    </location>
</feature>
<evidence type="ECO:0000313" key="26">
    <source>
        <dbReference type="EMBL" id="CAH3149658.1"/>
    </source>
</evidence>
<evidence type="ECO:0000256" key="16">
    <source>
        <dbReference type="ARBA" id="ARBA00023242"/>
    </source>
</evidence>
<keyword evidence="27" id="KW-1185">Reference proteome</keyword>
<evidence type="ECO:0000256" key="9">
    <source>
        <dbReference type="ARBA" id="ARBA00022816"/>
    </source>
</evidence>
<dbReference type="SUPFAM" id="SSF50729">
    <property type="entry name" value="PH domain-like"/>
    <property type="match status" value="5"/>
</dbReference>
<dbReference type="GO" id="GO:0008270">
    <property type="term" value="F:zinc ion binding"/>
    <property type="evidence" value="ECO:0007669"/>
    <property type="project" value="UniProtKB-KW"/>
</dbReference>
<feature type="compositionally biased region" description="Basic and acidic residues" evidence="23">
    <location>
        <begin position="2983"/>
        <end position="3005"/>
    </location>
</feature>
<evidence type="ECO:0000256" key="6">
    <source>
        <dbReference type="ARBA" id="ARBA00022723"/>
    </source>
</evidence>
<feature type="region of interest" description="Disordered" evidence="23">
    <location>
        <begin position="901"/>
        <end position="935"/>
    </location>
</feature>
<feature type="region of interest" description="Disordered" evidence="23">
    <location>
        <begin position="1551"/>
        <end position="1629"/>
    </location>
</feature>
<feature type="compositionally biased region" description="Polar residues" evidence="23">
    <location>
        <begin position="2758"/>
        <end position="2773"/>
    </location>
</feature>
<evidence type="ECO:0000256" key="2">
    <source>
        <dbReference type="ARBA" id="ARBA00004126"/>
    </source>
</evidence>
<feature type="compositionally biased region" description="Acidic residues" evidence="23">
    <location>
        <begin position="2971"/>
        <end position="2980"/>
    </location>
</feature>
<evidence type="ECO:0000256" key="4">
    <source>
        <dbReference type="ARBA" id="ARBA00022448"/>
    </source>
</evidence>
<feature type="domain" description="RanBD1" evidence="24">
    <location>
        <begin position="3073"/>
        <end position="3210"/>
    </location>
</feature>
<dbReference type="SUPFAM" id="SSF48452">
    <property type="entry name" value="TPR-like"/>
    <property type="match status" value="1"/>
</dbReference>
<dbReference type="GO" id="GO:0005737">
    <property type="term" value="C:cytoplasm"/>
    <property type="evidence" value="ECO:0007669"/>
    <property type="project" value="TreeGrafter"/>
</dbReference>
<dbReference type="SUPFAM" id="SSF90209">
    <property type="entry name" value="Ran binding protein zinc finger-like"/>
    <property type="match status" value="2"/>
</dbReference>
<feature type="compositionally biased region" description="Basic and acidic residues" evidence="23">
    <location>
        <begin position="1407"/>
        <end position="1419"/>
    </location>
</feature>
<feature type="region of interest" description="Disordered" evidence="23">
    <location>
        <begin position="3023"/>
        <end position="3077"/>
    </location>
</feature>
<keyword evidence="10" id="KW-0862">Zinc</keyword>
<dbReference type="SMART" id="SM00547">
    <property type="entry name" value="ZnF_RBZ"/>
    <property type="match status" value="5"/>
</dbReference>
<evidence type="ECO:0000256" key="18">
    <source>
        <dbReference type="ARBA" id="ARBA00068609"/>
    </source>
</evidence>
<feature type="region of interest" description="Disordered" evidence="23">
    <location>
        <begin position="2711"/>
        <end position="2814"/>
    </location>
</feature>
<dbReference type="PROSITE" id="PS50199">
    <property type="entry name" value="ZF_RANBP2_2"/>
    <property type="match status" value="4"/>
</dbReference>
<evidence type="ECO:0000256" key="10">
    <source>
        <dbReference type="ARBA" id="ARBA00022833"/>
    </source>
</evidence>
<feature type="compositionally biased region" description="Polar residues" evidence="23">
    <location>
        <begin position="3036"/>
        <end position="3056"/>
    </location>
</feature>
<evidence type="ECO:0000256" key="13">
    <source>
        <dbReference type="ARBA" id="ARBA00023125"/>
    </source>
</evidence>
<dbReference type="GO" id="GO:0003677">
    <property type="term" value="F:DNA binding"/>
    <property type="evidence" value="ECO:0007669"/>
    <property type="project" value="UniProtKB-KW"/>
</dbReference>
<reference evidence="26 27" key="1">
    <citation type="submission" date="2022-05" db="EMBL/GenBank/DDBJ databases">
        <authorList>
            <consortium name="Genoscope - CEA"/>
            <person name="William W."/>
        </authorList>
    </citation>
    <scope>NUCLEOTIDE SEQUENCE [LARGE SCALE GENOMIC DNA]</scope>
</reference>
<keyword evidence="6" id="KW-0479">Metal-binding</keyword>
<dbReference type="GO" id="GO:0005096">
    <property type="term" value="F:GTPase activator activity"/>
    <property type="evidence" value="ECO:0007669"/>
    <property type="project" value="TreeGrafter"/>
</dbReference>
<comment type="similarity">
    <text evidence="17">Belongs to the NUP153 family.</text>
</comment>
<dbReference type="Pfam" id="PF00638">
    <property type="entry name" value="Ran_BP1"/>
    <property type="match status" value="5"/>
</dbReference>
<keyword evidence="8 21" id="KW-0863">Zinc-finger</keyword>
<feature type="repeat" description="TPR" evidence="22">
    <location>
        <begin position="60"/>
        <end position="93"/>
    </location>
</feature>
<dbReference type="InterPro" id="IPR011990">
    <property type="entry name" value="TPR-like_helical_dom_sf"/>
</dbReference>
<evidence type="ECO:0000256" key="8">
    <source>
        <dbReference type="ARBA" id="ARBA00022771"/>
    </source>
</evidence>
<dbReference type="PROSITE" id="PS50196">
    <property type="entry name" value="RANBD1"/>
    <property type="match status" value="5"/>
</dbReference>
<evidence type="ECO:0000256" key="11">
    <source>
        <dbReference type="ARBA" id="ARBA00022927"/>
    </source>
</evidence>
<keyword evidence="16" id="KW-0539">Nucleus</keyword>
<feature type="region of interest" description="Disordered" evidence="23">
    <location>
        <begin position="2048"/>
        <end position="2075"/>
    </location>
</feature>
<keyword evidence="15" id="KW-0472">Membrane</keyword>
<evidence type="ECO:0000256" key="22">
    <source>
        <dbReference type="PROSITE-ProRule" id="PRU00339"/>
    </source>
</evidence>
<dbReference type="GO" id="GO:0051028">
    <property type="term" value="P:mRNA transport"/>
    <property type="evidence" value="ECO:0007669"/>
    <property type="project" value="UniProtKB-KW"/>
</dbReference>
<gene>
    <name evidence="26" type="ORF">PMEA_00024437</name>
</gene>
<dbReference type="SMART" id="SM00028">
    <property type="entry name" value="TPR"/>
    <property type="match status" value="2"/>
</dbReference>
<keyword evidence="13" id="KW-0238">DNA-binding</keyword>
<evidence type="ECO:0000256" key="21">
    <source>
        <dbReference type="PROSITE-ProRule" id="PRU00322"/>
    </source>
</evidence>
<evidence type="ECO:0000256" key="15">
    <source>
        <dbReference type="ARBA" id="ARBA00023136"/>
    </source>
</evidence>
<dbReference type="Pfam" id="PF00641">
    <property type="entry name" value="Zn_ribbon_RanBP"/>
    <property type="match status" value="3"/>
</dbReference>
<feature type="region of interest" description="Disordered" evidence="23">
    <location>
        <begin position="1390"/>
        <end position="1422"/>
    </location>
</feature>
<dbReference type="InterPro" id="IPR011993">
    <property type="entry name" value="PH-like_dom_sf"/>
</dbReference>
<evidence type="ECO:0000256" key="23">
    <source>
        <dbReference type="SAM" id="MobiDB-lite"/>
    </source>
</evidence>
<feature type="domain" description="RanBD1" evidence="24">
    <location>
        <begin position="2193"/>
        <end position="2322"/>
    </location>
</feature>
<keyword evidence="22" id="KW-0802">TPR repeat</keyword>
<feature type="domain" description="RanBP2-type" evidence="25">
    <location>
        <begin position="2654"/>
        <end position="2683"/>
    </location>
</feature>
<keyword evidence="14" id="KW-0906">Nuclear pore complex</keyword>
<dbReference type="Gene3D" id="4.10.1060.10">
    <property type="entry name" value="Zinc finger, RanBP2-type"/>
    <property type="match status" value="3"/>
</dbReference>
<dbReference type="InterPro" id="IPR019734">
    <property type="entry name" value="TPR_rpt"/>
</dbReference>
<feature type="region of interest" description="Disordered" evidence="23">
    <location>
        <begin position="2157"/>
        <end position="2198"/>
    </location>
</feature>
<dbReference type="FunFam" id="4.10.1060.10:FF:000001">
    <property type="entry name" value="Nuclear pore complex protein Nup153"/>
    <property type="match status" value="1"/>
</dbReference>
<feature type="region of interest" description="Disordered" evidence="23">
    <location>
        <begin position="789"/>
        <end position="825"/>
    </location>
</feature>
<comment type="cofactor">
    <cofactor evidence="1">
        <name>Zn(2+)</name>
        <dbReference type="ChEBI" id="CHEBI:29105"/>
    </cofactor>
</comment>
<evidence type="ECO:0000259" key="24">
    <source>
        <dbReference type="PROSITE" id="PS50196"/>
    </source>
</evidence>
<organism evidence="26 27">
    <name type="scientific">Pocillopora meandrina</name>
    <dbReference type="NCBI Taxonomy" id="46732"/>
    <lineage>
        <taxon>Eukaryota</taxon>
        <taxon>Metazoa</taxon>
        <taxon>Cnidaria</taxon>
        <taxon>Anthozoa</taxon>
        <taxon>Hexacorallia</taxon>
        <taxon>Scleractinia</taxon>
        <taxon>Astrocoeniina</taxon>
        <taxon>Pocilloporidae</taxon>
        <taxon>Pocillopora</taxon>
    </lineage>
</organism>
<evidence type="ECO:0000256" key="19">
    <source>
        <dbReference type="ARBA" id="ARBA00078197"/>
    </source>
</evidence>